<sequence length="178" mass="20200">MCGYSSDDIICLVVGKLSHEIPRHLHPDRIERCAGLVKIPNVDLDATKNVRRRTDPSPDMDDPIVDENGQKIEDVGGDKLSYKSMLMGTSPYVYFPEEEEEFVHHDGDVVTKLVEGISSIAFSDRLRKFIERKMARTIIVKHLGRKIGFNALLKVTTLWSSRQPIQLMDLENGYYLGP</sequence>
<accession>A0A7J8SHH1</accession>
<feature type="non-terminal residue" evidence="1">
    <location>
        <position position="1"/>
    </location>
</feature>
<protein>
    <recommendedName>
        <fullName evidence="3">DUF4283 domain-containing protein</fullName>
    </recommendedName>
</protein>
<gene>
    <name evidence="1" type="ORF">Godav_010559</name>
</gene>
<reference evidence="1 2" key="1">
    <citation type="journal article" date="2019" name="Genome Biol. Evol.">
        <title>Insights into the evolution of the New World diploid cottons (Gossypium, subgenus Houzingenia) based on genome sequencing.</title>
        <authorList>
            <person name="Grover C.E."/>
            <person name="Arick M.A. 2nd"/>
            <person name="Thrash A."/>
            <person name="Conover J.L."/>
            <person name="Sanders W.S."/>
            <person name="Peterson D.G."/>
            <person name="Frelichowski J.E."/>
            <person name="Scheffler J.A."/>
            <person name="Scheffler B.E."/>
            <person name="Wendel J.F."/>
        </authorList>
    </citation>
    <scope>NUCLEOTIDE SEQUENCE [LARGE SCALE GENOMIC DNA]</scope>
    <source>
        <strain evidence="1">27</strain>
        <tissue evidence="1">Leaf</tissue>
    </source>
</reference>
<dbReference type="AlphaFoldDB" id="A0A7J8SHH1"/>
<comment type="caution">
    <text evidence="1">The sequence shown here is derived from an EMBL/GenBank/DDBJ whole genome shotgun (WGS) entry which is preliminary data.</text>
</comment>
<organism evidence="1 2">
    <name type="scientific">Gossypium davidsonii</name>
    <name type="common">Davidson's cotton</name>
    <name type="synonym">Gossypium klotzschianum subsp. davidsonii</name>
    <dbReference type="NCBI Taxonomy" id="34287"/>
    <lineage>
        <taxon>Eukaryota</taxon>
        <taxon>Viridiplantae</taxon>
        <taxon>Streptophyta</taxon>
        <taxon>Embryophyta</taxon>
        <taxon>Tracheophyta</taxon>
        <taxon>Spermatophyta</taxon>
        <taxon>Magnoliopsida</taxon>
        <taxon>eudicotyledons</taxon>
        <taxon>Gunneridae</taxon>
        <taxon>Pentapetalae</taxon>
        <taxon>rosids</taxon>
        <taxon>malvids</taxon>
        <taxon>Malvales</taxon>
        <taxon>Malvaceae</taxon>
        <taxon>Malvoideae</taxon>
        <taxon>Gossypium</taxon>
    </lineage>
</organism>
<name>A0A7J8SHH1_GOSDV</name>
<dbReference type="Proteomes" id="UP000593561">
    <property type="component" value="Unassembled WGS sequence"/>
</dbReference>
<dbReference type="EMBL" id="JABFAC010000009">
    <property type="protein sequence ID" value="MBA0625353.1"/>
    <property type="molecule type" value="Genomic_DNA"/>
</dbReference>
<evidence type="ECO:0000313" key="1">
    <source>
        <dbReference type="EMBL" id="MBA0625353.1"/>
    </source>
</evidence>
<evidence type="ECO:0000313" key="2">
    <source>
        <dbReference type="Proteomes" id="UP000593561"/>
    </source>
</evidence>
<keyword evidence="2" id="KW-1185">Reference proteome</keyword>
<evidence type="ECO:0008006" key="3">
    <source>
        <dbReference type="Google" id="ProtNLM"/>
    </source>
</evidence>
<proteinExistence type="predicted"/>